<dbReference type="PRINTS" id="PR01036">
    <property type="entry name" value="TCRTETB"/>
</dbReference>
<feature type="transmembrane region" description="Helical" evidence="9">
    <location>
        <begin position="57"/>
        <end position="76"/>
    </location>
</feature>
<dbReference type="GO" id="GO:0022857">
    <property type="term" value="F:transmembrane transporter activity"/>
    <property type="evidence" value="ECO:0007669"/>
    <property type="project" value="InterPro"/>
</dbReference>
<evidence type="ECO:0000259" key="10">
    <source>
        <dbReference type="PROSITE" id="PS50850"/>
    </source>
</evidence>
<evidence type="ECO:0000256" key="6">
    <source>
        <dbReference type="ARBA" id="ARBA00022989"/>
    </source>
</evidence>
<sequence length="526" mass="55541">MLTGQRVQAETAPHFTHKQVLEILVGLMLAMLTSMISTSVVGTALPTIVGKLGGQEQLSWVASATLLTMTASTPLWGKLSDLYGRKFMFQAALLVFLFSSVAAGFSQNMGQLIAARAVQGIGAGGLAALPQIILGDVVEPRERGRYSGYIGAVFGVSTVAGPLLGGFIVDNMSWRWTFWICVPLAVVAFVVIQKVLKLPFVRRDTKVDWWGATFITGGTTALMLLLSLGGKEFAWNSGWTYALGGLSVVMFVVAVFAERRAADPILPPHLFRNHTFVLTSVTSLLVGAAMFGALMFLPQYLQIVKGMSPTGSGLMTLPMVLGLLTASISTGRVVSRTGKWKIFPVLGMLLVAAGLFLLSRLHVDSSLVVVGVDVAVLGVGLGATMQILILAAQNSVTRRDMASTTSGVTFFRSLGGAVGVAAFGAILTNRLSAEIVSLAREAHLRLTGGGTPSLGAPDDIRKLPAPVLDIVLEAFTRAMQMVFLVGVPIALVAVVTALMLKEVPLRSARGPRPETADPSAPPVTVD</sequence>
<comment type="caution">
    <text evidence="11">The sequence shown here is derived from an EMBL/GenBank/DDBJ whole genome shotgun (WGS) entry which is preliminary data.</text>
</comment>
<evidence type="ECO:0000256" key="2">
    <source>
        <dbReference type="ARBA" id="ARBA00007520"/>
    </source>
</evidence>
<accession>A0A852V140</accession>
<evidence type="ECO:0000256" key="4">
    <source>
        <dbReference type="ARBA" id="ARBA00022475"/>
    </source>
</evidence>
<evidence type="ECO:0000313" key="12">
    <source>
        <dbReference type="Proteomes" id="UP000576393"/>
    </source>
</evidence>
<dbReference type="Gene3D" id="1.20.1250.20">
    <property type="entry name" value="MFS general substrate transporter like domains"/>
    <property type="match status" value="1"/>
</dbReference>
<comment type="similarity">
    <text evidence="2">Belongs to the major facilitator superfamily. TCR/Tet family.</text>
</comment>
<dbReference type="Proteomes" id="UP000576393">
    <property type="component" value="Unassembled WGS sequence"/>
</dbReference>
<dbReference type="CDD" id="cd17502">
    <property type="entry name" value="MFS_Azr1_MDR_like"/>
    <property type="match status" value="1"/>
</dbReference>
<feature type="transmembrane region" description="Helical" evidence="9">
    <location>
        <begin position="146"/>
        <end position="164"/>
    </location>
</feature>
<keyword evidence="7 9" id="KW-0472">Membrane</keyword>
<dbReference type="Pfam" id="PF07690">
    <property type="entry name" value="MFS_1"/>
    <property type="match status" value="1"/>
</dbReference>
<proteinExistence type="inferred from homology"/>
<dbReference type="EMBL" id="JACCCO010000003">
    <property type="protein sequence ID" value="NYF43597.1"/>
    <property type="molecule type" value="Genomic_DNA"/>
</dbReference>
<feature type="transmembrane region" description="Helical" evidence="9">
    <location>
        <begin position="317"/>
        <end position="335"/>
    </location>
</feature>
<feature type="transmembrane region" description="Helical" evidence="9">
    <location>
        <begin position="367"/>
        <end position="390"/>
    </location>
</feature>
<evidence type="ECO:0000256" key="8">
    <source>
        <dbReference type="SAM" id="MobiDB-lite"/>
    </source>
</evidence>
<dbReference type="InterPro" id="IPR011701">
    <property type="entry name" value="MFS"/>
</dbReference>
<dbReference type="PANTHER" id="PTHR23501">
    <property type="entry name" value="MAJOR FACILITATOR SUPERFAMILY"/>
    <property type="match status" value="1"/>
</dbReference>
<protein>
    <submittedName>
        <fullName evidence="11">EmrB/QacA subfamily drug resistance transporter</fullName>
    </submittedName>
</protein>
<keyword evidence="4" id="KW-1003">Cell membrane</keyword>
<gene>
    <name evidence="11" type="ORF">HDA43_005824</name>
</gene>
<dbReference type="PANTHER" id="PTHR23501:SF197">
    <property type="entry name" value="COMD"/>
    <property type="match status" value="1"/>
</dbReference>
<organism evidence="11 12">
    <name type="scientific">Streptosporangium sandarakinum</name>
    <dbReference type="NCBI Taxonomy" id="1260955"/>
    <lineage>
        <taxon>Bacteria</taxon>
        <taxon>Bacillati</taxon>
        <taxon>Actinomycetota</taxon>
        <taxon>Actinomycetes</taxon>
        <taxon>Streptosporangiales</taxon>
        <taxon>Streptosporangiaceae</taxon>
        <taxon>Streptosporangium</taxon>
    </lineage>
</organism>
<feature type="transmembrane region" description="Helical" evidence="9">
    <location>
        <begin position="20"/>
        <end position="45"/>
    </location>
</feature>
<feature type="transmembrane region" description="Helical" evidence="9">
    <location>
        <begin position="176"/>
        <end position="196"/>
    </location>
</feature>
<dbReference type="PROSITE" id="PS50850">
    <property type="entry name" value="MFS"/>
    <property type="match status" value="1"/>
</dbReference>
<feature type="transmembrane region" description="Helical" evidence="9">
    <location>
        <begin position="238"/>
        <end position="256"/>
    </location>
</feature>
<feature type="transmembrane region" description="Helical" evidence="9">
    <location>
        <begin position="478"/>
        <end position="500"/>
    </location>
</feature>
<dbReference type="Gene3D" id="1.20.1720.10">
    <property type="entry name" value="Multidrug resistance protein D"/>
    <property type="match status" value="1"/>
</dbReference>
<comment type="subcellular location">
    <subcellularLocation>
        <location evidence="1">Cell membrane</location>
        <topology evidence="1">Multi-pass membrane protein</topology>
    </subcellularLocation>
</comment>
<feature type="transmembrane region" description="Helical" evidence="9">
    <location>
        <begin position="88"/>
        <end position="107"/>
    </location>
</feature>
<dbReference type="SUPFAM" id="SSF103473">
    <property type="entry name" value="MFS general substrate transporter"/>
    <property type="match status" value="1"/>
</dbReference>
<dbReference type="AlphaFoldDB" id="A0A852V140"/>
<feature type="domain" description="Major facilitator superfamily (MFS) profile" evidence="10">
    <location>
        <begin position="23"/>
        <end position="504"/>
    </location>
</feature>
<evidence type="ECO:0000256" key="3">
    <source>
        <dbReference type="ARBA" id="ARBA00022448"/>
    </source>
</evidence>
<dbReference type="FunFam" id="1.20.1720.10:FF:000004">
    <property type="entry name" value="EmrB/QacA family drug resistance transporter"/>
    <property type="match status" value="1"/>
</dbReference>
<feature type="transmembrane region" description="Helical" evidence="9">
    <location>
        <begin position="410"/>
        <end position="428"/>
    </location>
</feature>
<name>A0A852V140_9ACTN</name>
<feature type="region of interest" description="Disordered" evidence="8">
    <location>
        <begin position="507"/>
        <end position="526"/>
    </location>
</feature>
<keyword evidence="3" id="KW-0813">Transport</keyword>
<feature type="transmembrane region" description="Helical" evidence="9">
    <location>
        <begin position="208"/>
        <end position="226"/>
    </location>
</feature>
<feature type="transmembrane region" description="Helical" evidence="9">
    <location>
        <begin position="342"/>
        <end position="361"/>
    </location>
</feature>
<reference evidence="11 12" key="1">
    <citation type="submission" date="2020-07" db="EMBL/GenBank/DDBJ databases">
        <title>Sequencing the genomes of 1000 actinobacteria strains.</title>
        <authorList>
            <person name="Klenk H.-P."/>
        </authorList>
    </citation>
    <scope>NUCLEOTIDE SEQUENCE [LARGE SCALE GENOMIC DNA]</scope>
    <source>
        <strain evidence="11 12">DSM 45763</strain>
    </source>
</reference>
<evidence type="ECO:0000256" key="5">
    <source>
        <dbReference type="ARBA" id="ARBA00022692"/>
    </source>
</evidence>
<dbReference type="InterPro" id="IPR036259">
    <property type="entry name" value="MFS_trans_sf"/>
</dbReference>
<evidence type="ECO:0000313" key="11">
    <source>
        <dbReference type="EMBL" id="NYF43597.1"/>
    </source>
</evidence>
<keyword evidence="6 9" id="KW-1133">Transmembrane helix</keyword>
<feature type="transmembrane region" description="Helical" evidence="9">
    <location>
        <begin position="276"/>
        <end position="297"/>
    </location>
</feature>
<keyword evidence="12" id="KW-1185">Reference proteome</keyword>
<evidence type="ECO:0000256" key="7">
    <source>
        <dbReference type="ARBA" id="ARBA00023136"/>
    </source>
</evidence>
<evidence type="ECO:0000256" key="1">
    <source>
        <dbReference type="ARBA" id="ARBA00004651"/>
    </source>
</evidence>
<keyword evidence="5 9" id="KW-0812">Transmembrane</keyword>
<dbReference type="RefSeq" id="WP_179827178.1">
    <property type="nucleotide sequence ID" value="NZ_JACCCO010000003.1"/>
</dbReference>
<feature type="transmembrane region" description="Helical" evidence="9">
    <location>
        <begin position="113"/>
        <end position="134"/>
    </location>
</feature>
<dbReference type="GO" id="GO:0005886">
    <property type="term" value="C:plasma membrane"/>
    <property type="evidence" value="ECO:0007669"/>
    <property type="project" value="UniProtKB-SubCell"/>
</dbReference>
<dbReference type="InterPro" id="IPR020846">
    <property type="entry name" value="MFS_dom"/>
</dbReference>
<evidence type="ECO:0000256" key="9">
    <source>
        <dbReference type="SAM" id="Phobius"/>
    </source>
</evidence>